<dbReference type="GeneID" id="30513332"/>
<accession>A0A1J0D011</accession>
<dbReference type="AlphaFoldDB" id="A0A1J0D011"/>
<reference evidence="1" key="1">
    <citation type="journal article" date="2017" name="Mycologia">
        <title>Epichloe hybrida sp. nov., an emerging model system for investigating fungal allopolyploidy.</title>
        <authorList>
            <person name="Campbell M.A."/>
            <person name="Tapper B.A."/>
            <person name="Johnson R.D."/>
            <person name="Mace W."/>
            <person name="Ram A."/>
            <person name="Lukito Y."/>
            <person name="Dupont P.-Y."/>
            <person name="Johnson L.J."/>
            <person name="Scott D.B."/>
            <person name="Ganley A.R.D."/>
            <person name="Cox M.P."/>
        </authorList>
    </citation>
    <scope>NUCLEOTIDE SEQUENCE</scope>
    <source>
        <strain evidence="1">E8</strain>
    </source>
</reference>
<gene>
    <name evidence="1" type="primary">orf143</name>
</gene>
<geneLocation type="mitochondrion" evidence="1"/>
<protein>
    <submittedName>
        <fullName evidence="1">Uncharacterized protein</fullName>
    </submittedName>
</protein>
<organism evidence="1">
    <name type="scientific">Epichloe typhina</name>
    <name type="common">Mycoparasitic fungus</name>
    <name type="synonym">Sphaeria typhina</name>
    <dbReference type="NCBI Taxonomy" id="5113"/>
    <lineage>
        <taxon>Eukaryota</taxon>
        <taxon>Fungi</taxon>
        <taxon>Dikarya</taxon>
        <taxon>Ascomycota</taxon>
        <taxon>Pezizomycotina</taxon>
        <taxon>Sordariomycetes</taxon>
        <taxon>Hypocreomycetidae</taxon>
        <taxon>Hypocreales</taxon>
        <taxon>Clavicipitaceae</taxon>
        <taxon>Epichloe</taxon>
    </lineage>
</organism>
<proteinExistence type="predicted"/>
<evidence type="ECO:0000313" key="1">
    <source>
        <dbReference type="EMBL" id="APB96741.1"/>
    </source>
</evidence>
<dbReference type="EMBL" id="KX066185">
    <property type="protein sequence ID" value="APB96741.1"/>
    <property type="molecule type" value="Genomic_DNA"/>
</dbReference>
<sequence length="143" mass="16298">MRSELILLSDTIPILSVQINAVNANINSALLTINNNFQILNTHLYYQDAILNNLYHNNVWSQSSEEINNMMTLQSPNSINIDIVNTWSTYYPNNLETNVIINNPGLNLNINPNPMNIFRIPNNMNSNIINNINPLIFVRSTND</sequence>
<name>A0A1J0D011_EPITY</name>
<dbReference type="RefSeq" id="YP_009327782.1">
    <property type="nucleotide sequence ID" value="NC_032063.1"/>
</dbReference>
<keyword evidence="1" id="KW-0496">Mitochondrion</keyword>